<evidence type="ECO:0000313" key="2">
    <source>
        <dbReference type="Proteomes" id="UP000659047"/>
    </source>
</evidence>
<sequence>MASLAAKSGYVSGVQADKTLRYYPLMAGDVAGELQTLRLRAFARQRLLSLF</sequence>
<dbReference type="Proteomes" id="UP000659047">
    <property type="component" value="Unassembled WGS sequence"/>
</dbReference>
<accession>A0A8K0V4V3</accession>
<dbReference type="AlphaFoldDB" id="A0A8K0V4V3"/>
<gene>
    <name evidence="1" type="ORF">JJB97_02490</name>
</gene>
<organism evidence="1 2">
    <name type="scientific">Tenebrionibacter intestinalis</name>
    <dbReference type="NCBI Taxonomy" id="2799638"/>
    <lineage>
        <taxon>Bacteria</taxon>
        <taxon>Pseudomonadati</taxon>
        <taxon>Pseudomonadota</taxon>
        <taxon>Gammaproteobacteria</taxon>
        <taxon>Enterobacterales</taxon>
        <taxon>Enterobacteriaceae</taxon>
        <taxon>Tenebrionibacter/Tenebrionicola group</taxon>
        <taxon>Tenebrionibacter</taxon>
    </lineage>
</organism>
<proteinExistence type="predicted"/>
<protein>
    <submittedName>
        <fullName evidence="1">Uncharacterized protein</fullName>
    </submittedName>
</protein>
<comment type="caution">
    <text evidence="1">The sequence shown here is derived from an EMBL/GenBank/DDBJ whole genome shotgun (WGS) entry which is preliminary data.</text>
</comment>
<reference evidence="1" key="1">
    <citation type="submission" date="2021-01" db="EMBL/GenBank/DDBJ databases">
        <title>Intestinitalea alba gen. nov., sp. nov., a novel genus of the family Enterobacteriaceae, isolated from the gut of the plastic-eating mealworm Tenebrio molitor L.</title>
        <authorList>
            <person name="Yang Y."/>
        </authorList>
    </citation>
    <scope>NUCLEOTIDE SEQUENCE</scope>
    <source>
        <strain evidence="1">BIT-L3</strain>
    </source>
</reference>
<dbReference type="RefSeq" id="WP_263457836.1">
    <property type="nucleotide sequence ID" value="NZ_JAEPBH010000004.1"/>
</dbReference>
<evidence type="ECO:0000313" key="1">
    <source>
        <dbReference type="EMBL" id="MBK4714222.1"/>
    </source>
</evidence>
<name>A0A8K0V4V3_9ENTR</name>
<keyword evidence="2" id="KW-1185">Reference proteome</keyword>
<dbReference type="EMBL" id="JAEPBH010000004">
    <property type="protein sequence ID" value="MBK4714222.1"/>
    <property type="molecule type" value="Genomic_DNA"/>
</dbReference>